<dbReference type="InterPro" id="IPR016040">
    <property type="entry name" value="NAD(P)-bd_dom"/>
</dbReference>
<accession>A0A4V2W8A7</accession>
<dbReference type="InterPro" id="IPR051207">
    <property type="entry name" value="ComplexI_NDUFA9_subunit"/>
</dbReference>
<dbReference type="PANTHER" id="PTHR12126">
    <property type="entry name" value="NADH-UBIQUINONE OXIDOREDUCTASE 39 KDA SUBUNIT-RELATED"/>
    <property type="match status" value="1"/>
</dbReference>
<comment type="caution">
    <text evidence="3">The sequence shown here is derived from an EMBL/GenBank/DDBJ whole genome shotgun (WGS) entry which is preliminary data.</text>
</comment>
<feature type="domain" description="NAD(P)-binding" evidence="2">
    <location>
        <begin position="39"/>
        <end position="154"/>
    </location>
</feature>
<dbReference type="Proteomes" id="UP000295805">
    <property type="component" value="Unassembled WGS sequence"/>
</dbReference>
<feature type="region of interest" description="Disordered" evidence="1">
    <location>
        <begin position="339"/>
        <end position="381"/>
    </location>
</feature>
<dbReference type="Pfam" id="PF13460">
    <property type="entry name" value="NAD_binding_10"/>
    <property type="match status" value="1"/>
</dbReference>
<sequence length="381" mass="40754">MERVRGGGDGGRVEAMTSSQDLAGLSSGARHDRRVLVIGATGYIGSRLVPRLLADGAEVSVLARTPARLDDVPWRDEVTVRSGGLGDTDALLAALQEVDVACHLVHSMGGSRDFEREERETTDQFVRAAEEAGVGRIVHLSGLHPEDDDDLSPHLRSRAEVADIMLASSVPALVIRAGEVIGSGSASFEMIRHLTTRLPAMVTPRWVHNRIQPIAVRDVVHYLDAATARPLEGDLAGGRAIDVGAPDVLTYGEMMQVFAEEAGLRRRLMVPVPVLTPELSALWLGLVTPLDTGLAKPLVESLRCEAVVGVDDADEVLGPPPGGRTTYRDALREALRVPHGPARPPLWEGADPLGDPARLLPSDADWAGVRPPTLGRARSRP</sequence>
<evidence type="ECO:0000313" key="3">
    <source>
        <dbReference type="EMBL" id="TCW25380.1"/>
    </source>
</evidence>
<evidence type="ECO:0000256" key="1">
    <source>
        <dbReference type="SAM" id="MobiDB-lite"/>
    </source>
</evidence>
<evidence type="ECO:0000313" key="4">
    <source>
        <dbReference type="Proteomes" id="UP000295805"/>
    </source>
</evidence>
<dbReference type="AlphaFoldDB" id="A0A4V2W8A7"/>
<dbReference type="GO" id="GO:0044877">
    <property type="term" value="F:protein-containing complex binding"/>
    <property type="evidence" value="ECO:0007669"/>
    <property type="project" value="TreeGrafter"/>
</dbReference>
<dbReference type="SUPFAM" id="SSF51735">
    <property type="entry name" value="NAD(P)-binding Rossmann-fold domains"/>
    <property type="match status" value="1"/>
</dbReference>
<proteinExistence type="predicted"/>
<dbReference type="EMBL" id="SMCX01000004">
    <property type="protein sequence ID" value="TCW25380.1"/>
    <property type="molecule type" value="Genomic_DNA"/>
</dbReference>
<protein>
    <submittedName>
        <fullName evidence="3">Uncharacterized protein YbjT (DUF2867 family)</fullName>
    </submittedName>
</protein>
<gene>
    <name evidence="3" type="ORF">EDD19_10499</name>
</gene>
<dbReference type="PANTHER" id="PTHR12126:SF11">
    <property type="entry name" value="NADH DEHYDROGENASE [UBIQUINONE] 1 ALPHA SUBCOMPLEX SUBUNIT 9, MITOCHONDRIAL"/>
    <property type="match status" value="1"/>
</dbReference>
<evidence type="ECO:0000259" key="2">
    <source>
        <dbReference type="Pfam" id="PF13460"/>
    </source>
</evidence>
<reference evidence="3 4" key="1">
    <citation type="submission" date="2019-03" db="EMBL/GenBank/DDBJ databases">
        <title>Root nodule microbial communities of legume samples collected from USA, Mexico and Botswana.</title>
        <authorList>
            <person name="Hirsch A."/>
        </authorList>
    </citation>
    <scope>NUCLEOTIDE SEQUENCE [LARGE SCALE GENOMIC DNA]</scope>
    <source>
        <strain evidence="3 4">55</strain>
    </source>
</reference>
<name>A0A4V2W8A7_9ACTN</name>
<organism evidence="3 4">
    <name type="scientific">Dietzia cinnamea</name>
    <dbReference type="NCBI Taxonomy" id="321318"/>
    <lineage>
        <taxon>Bacteria</taxon>
        <taxon>Bacillati</taxon>
        <taxon>Actinomycetota</taxon>
        <taxon>Actinomycetes</taxon>
        <taxon>Mycobacteriales</taxon>
        <taxon>Dietziaceae</taxon>
        <taxon>Dietzia</taxon>
    </lineage>
</organism>
<dbReference type="InterPro" id="IPR036291">
    <property type="entry name" value="NAD(P)-bd_dom_sf"/>
</dbReference>
<dbReference type="Gene3D" id="3.40.50.720">
    <property type="entry name" value="NAD(P)-binding Rossmann-like Domain"/>
    <property type="match status" value="1"/>
</dbReference>